<reference evidence="2 3" key="1">
    <citation type="submission" date="2018-10" db="EMBL/GenBank/DDBJ databases">
        <title>A high-quality apple genome assembly.</title>
        <authorList>
            <person name="Hu J."/>
        </authorList>
    </citation>
    <scope>NUCLEOTIDE SEQUENCE [LARGE SCALE GENOMIC DNA]</scope>
    <source>
        <strain evidence="3">cv. HFTH1</strain>
        <tissue evidence="2">Young leaf</tissue>
    </source>
</reference>
<feature type="transmembrane region" description="Helical" evidence="1">
    <location>
        <begin position="123"/>
        <end position="145"/>
    </location>
</feature>
<sequence length="198" mass="22104">VLQIIYIDLFYFFLSFLLRSLSFLSLLSVTLLATTTSCCRPNAGELDLIVTASHLPFISGTRNSCCMPRIVTVSTKAWVGRVILQPLQGVHAARKISARKIPRNSSSCSVIDISALSLSILRYLTLASIFDLKCIIIYLSLLGFIQFNRGGVRKWLQNWNFQYLGKGQQEENTNSGDDGESLLCSGNRRSMCNIQRSL</sequence>
<accession>A0A498K4T5</accession>
<dbReference type="EMBL" id="RDQH01000329">
    <property type="protein sequence ID" value="RXI03270.1"/>
    <property type="molecule type" value="Genomic_DNA"/>
</dbReference>
<organism evidence="2 3">
    <name type="scientific">Malus domestica</name>
    <name type="common">Apple</name>
    <name type="synonym">Pyrus malus</name>
    <dbReference type="NCBI Taxonomy" id="3750"/>
    <lineage>
        <taxon>Eukaryota</taxon>
        <taxon>Viridiplantae</taxon>
        <taxon>Streptophyta</taxon>
        <taxon>Embryophyta</taxon>
        <taxon>Tracheophyta</taxon>
        <taxon>Spermatophyta</taxon>
        <taxon>Magnoliopsida</taxon>
        <taxon>eudicotyledons</taxon>
        <taxon>Gunneridae</taxon>
        <taxon>Pentapetalae</taxon>
        <taxon>rosids</taxon>
        <taxon>fabids</taxon>
        <taxon>Rosales</taxon>
        <taxon>Rosaceae</taxon>
        <taxon>Amygdaloideae</taxon>
        <taxon>Maleae</taxon>
        <taxon>Malus</taxon>
    </lineage>
</organism>
<keyword evidence="1" id="KW-0472">Membrane</keyword>
<evidence type="ECO:0000313" key="3">
    <source>
        <dbReference type="Proteomes" id="UP000290289"/>
    </source>
</evidence>
<dbReference type="Proteomes" id="UP000290289">
    <property type="component" value="Chromosome 3"/>
</dbReference>
<evidence type="ECO:0000256" key="1">
    <source>
        <dbReference type="SAM" id="Phobius"/>
    </source>
</evidence>
<name>A0A498K4T5_MALDO</name>
<proteinExistence type="predicted"/>
<dbReference type="AlphaFoldDB" id="A0A498K4T5"/>
<keyword evidence="1" id="KW-0812">Transmembrane</keyword>
<comment type="caution">
    <text evidence="2">The sequence shown here is derived from an EMBL/GenBank/DDBJ whole genome shotgun (WGS) entry which is preliminary data.</text>
</comment>
<keyword evidence="1" id="KW-1133">Transmembrane helix</keyword>
<gene>
    <name evidence="2" type="ORF">DVH24_003922</name>
</gene>
<feature type="transmembrane region" description="Helical" evidence="1">
    <location>
        <begin position="9"/>
        <end position="33"/>
    </location>
</feature>
<keyword evidence="3" id="KW-1185">Reference proteome</keyword>
<feature type="non-terminal residue" evidence="2">
    <location>
        <position position="1"/>
    </location>
</feature>
<protein>
    <submittedName>
        <fullName evidence="2">Uncharacterized protein</fullName>
    </submittedName>
</protein>
<evidence type="ECO:0000313" key="2">
    <source>
        <dbReference type="EMBL" id="RXI03270.1"/>
    </source>
</evidence>